<evidence type="ECO:0000313" key="3">
    <source>
        <dbReference type="Proteomes" id="UP000030765"/>
    </source>
</evidence>
<gene>
    <name evidence="1" type="ORF">ZHAS_00004199</name>
</gene>
<dbReference type="AlphaFoldDB" id="A0A084VGC1"/>
<organism evidence="1">
    <name type="scientific">Anopheles sinensis</name>
    <name type="common">Mosquito</name>
    <dbReference type="NCBI Taxonomy" id="74873"/>
    <lineage>
        <taxon>Eukaryota</taxon>
        <taxon>Metazoa</taxon>
        <taxon>Ecdysozoa</taxon>
        <taxon>Arthropoda</taxon>
        <taxon>Hexapoda</taxon>
        <taxon>Insecta</taxon>
        <taxon>Pterygota</taxon>
        <taxon>Neoptera</taxon>
        <taxon>Endopterygota</taxon>
        <taxon>Diptera</taxon>
        <taxon>Nematocera</taxon>
        <taxon>Culicoidea</taxon>
        <taxon>Culicidae</taxon>
        <taxon>Anophelinae</taxon>
        <taxon>Anopheles</taxon>
    </lineage>
</organism>
<dbReference type="EMBL" id="KE524813">
    <property type="protein sequence ID" value="KFB37015.1"/>
    <property type="molecule type" value="Genomic_DNA"/>
</dbReference>
<dbReference type="EMBL" id="ATLV01012766">
    <property type="status" value="NOT_ANNOTATED_CDS"/>
    <property type="molecule type" value="Genomic_DNA"/>
</dbReference>
<evidence type="ECO:0000313" key="2">
    <source>
        <dbReference type="EnsemblMetazoa" id="ASIC004199-PA"/>
    </source>
</evidence>
<dbReference type="VEuPathDB" id="VectorBase:ASIC004199"/>
<proteinExistence type="predicted"/>
<protein>
    <submittedName>
        <fullName evidence="1 2">Uncharacterized protein</fullName>
    </submittedName>
</protein>
<keyword evidence="3" id="KW-1185">Reference proteome</keyword>
<dbReference type="VEuPathDB" id="VectorBase:ASIS021486"/>
<sequence length="68" mass="6845">MAVVGDVENNGKAGVQGEADGVKLPLGGWVESLKLPPVVNLAAPDGKKRAAQGGGEDVMSLNYGAIDI</sequence>
<name>A0A084VGC1_ANOSI</name>
<accession>A0A084VGC1</accession>
<reference evidence="2" key="2">
    <citation type="submission" date="2020-05" db="UniProtKB">
        <authorList>
            <consortium name="EnsemblMetazoa"/>
        </authorList>
    </citation>
    <scope>IDENTIFICATION</scope>
</reference>
<dbReference type="Proteomes" id="UP000030765">
    <property type="component" value="Unassembled WGS sequence"/>
</dbReference>
<evidence type="ECO:0000313" key="1">
    <source>
        <dbReference type="EMBL" id="KFB37015.1"/>
    </source>
</evidence>
<reference evidence="1 3" key="1">
    <citation type="journal article" date="2014" name="BMC Genomics">
        <title>Genome sequence of Anopheles sinensis provides insight into genetics basis of mosquito competence for malaria parasites.</title>
        <authorList>
            <person name="Zhou D."/>
            <person name="Zhang D."/>
            <person name="Ding G."/>
            <person name="Shi L."/>
            <person name="Hou Q."/>
            <person name="Ye Y."/>
            <person name="Xu Y."/>
            <person name="Zhou H."/>
            <person name="Xiong C."/>
            <person name="Li S."/>
            <person name="Yu J."/>
            <person name="Hong S."/>
            <person name="Yu X."/>
            <person name="Zou P."/>
            <person name="Chen C."/>
            <person name="Chang X."/>
            <person name="Wang W."/>
            <person name="Lv Y."/>
            <person name="Sun Y."/>
            <person name="Ma L."/>
            <person name="Shen B."/>
            <person name="Zhu C."/>
        </authorList>
    </citation>
    <scope>NUCLEOTIDE SEQUENCE [LARGE SCALE GENOMIC DNA]</scope>
</reference>
<dbReference type="EnsemblMetazoa" id="ASIC004199-RA">
    <property type="protein sequence ID" value="ASIC004199-PA"/>
    <property type="gene ID" value="ASIC004199"/>
</dbReference>